<sequence length="102" mass="11750">MGRGFYRAEKGGKAETKKAMSLKVPKMGGGNQRQDKRKWPQAVTEKVQAGHQEEFLHRKEHWDRLPKEAVESQFLEVFKKLLDMVLSAMVLGDKVVINQRLD</sequence>
<organism evidence="1 2">
    <name type="scientific">Willisornis vidua</name>
    <name type="common">Xingu scale-backed antbird</name>
    <dbReference type="NCBI Taxonomy" id="1566151"/>
    <lineage>
        <taxon>Eukaryota</taxon>
        <taxon>Metazoa</taxon>
        <taxon>Chordata</taxon>
        <taxon>Craniata</taxon>
        <taxon>Vertebrata</taxon>
        <taxon>Euteleostomi</taxon>
        <taxon>Archelosauria</taxon>
        <taxon>Archosauria</taxon>
        <taxon>Dinosauria</taxon>
        <taxon>Saurischia</taxon>
        <taxon>Theropoda</taxon>
        <taxon>Coelurosauria</taxon>
        <taxon>Aves</taxon>
        <taxon>Neognathae</taxon>
        <taxon>Neoaves</taxon>
        <taxon>Telluraves</taxon>
        <taxon>Australaves</taxon>
        <taxon>Passeriformes</taxon>
        <taxon>Thamnophilidae</taxon>
        <taxon>Willisornis</taxon>
    </lineage>
</organism>
<reference evidence="1" key="1">
    <citation type="submission" date="2019-10" db="EMBL/GenBank/DDBJ databases">
        <authorList>
            <person name="Soares A.E.R."/>
            <person name="Aleixo A."/>
            <person name="Schneider P."/>
            <person name="Miyaki C.Y."/>
            <person name="Schneider M.P."/>
            <person name="Mello C."/>
            <person name="Vasconcelos A.T.R."/>
        </authorList>
    </citation>
    <scope>NUCLEOTIDE SEQUENCE</scope>
    <source>
        <tissue evidence="1">Muscle</tissue>
    </source>
</reference>
<accession>A0ABQ9CQS6</accession>
<protein>
    <submittedName>
        <fullName evidence="1">Uncharacterized protein</fullName>
    </submittedName>
</protein>
<dbReference type="EMBL" id="WHWB01034768">
    <property type="protein sequence ID" value="KAJ7404498.1"/>
    <property type="molecule type" value="Genomic_DNA"/>
</dbReference>
<name>A0ABQ9CQS6_9PASS</name>
<dbReference type="Proteomes" id="UP001145742">
    <property type="component" value="Unassembled WGS sequence"/>
</dbReference>
<evidence type="ECO:0000313" key="2">
    <source>
        <dbReference type="Proteomes" id="UP001145742"/>
    </source>
</evidence>
<keyword evidence="2" id="KW-1185">Reference proteome</keyword>
<comment type="caution">
    <text evidence="1">The sequence shown here is derived from an EMBL/GenBank/DDBJ whole genome shotgun (WGS) entry which is preliminary data.</text>
</comment>
<gene>
    <name evidence="1" type="ORF">WISP_145217</name>
</gene>
<evidence type="ECO:0000313" key="1">
    <source>
        <dbReference type="EMBL" id="KAJ7404498.1"/>
    </source>
</evidence>
<proteinExistence type="predicted"/>